<dbReference type="InterPro" id="IPR001660">
    <property type="entry name" value="SAM"/>
</dbReference>
<accession>A0AB34J0Y4</accession>
<dbReference type="Gene3D" id="1.10.472.10">
    <property type="entry name" value="Cyclin-like"/>
    <property type="match status" value="1"/>
</dbReference>
<dbReference type="SUPFAM" id="SSF47769">
    <property type="entry name" value="SAM/Pointed domain"/>
    <property type="match status" value="1"/>
</dbReference>
<name>A0AB34J0Y4_PRYPA</name>
<dbReference type="Proteomes" id="UP001515480">
    <property type="component" value="Unassembled WGS sequence"/>
</dbReference>
<comment type="caution">
    <text evidence="3">The sequence shown here is derived from an EMBL/GenBank/DDBJ whole genome shotgun (WGS) entry which is preliminary data.</text>
</comment>
<dbReference type="Pfam" id="PF00536">
    <property type="entry name" value="SAM_1"/>
    <property type="match status" value="1"/>
</dbReference>
<dbReference type="EMBL" id="JBGBPQ010000014">
    <property type="protein sequence ID" value="KAL1511173.1"/>
    <property type="molecule type" value="Genomic_DNA"/>
</dbReference>
<sequence>MRGGYGAANNFPKHAKSTSDWLDAIKLPQYKGALGHLKTYELRDLSATKLKELMPIEGHRRRMLLALSELIPEDDEPISPELSVVPEHVPRVCSTKFNSTSSLYIDSTIVKPCIDEIIFCVAVVLRDRIEEDQTAEVEGAGSECAWSSKFVDKPLFDQLASHDDEVSEDVIFQAMKSVYMIAEFSPECLVISLLYIERVRSASNLQLRYRNWQSVLLTAMIISQKVWDDKCLLNADFAMICTQYSVKDINRLEKMFLELIQYDMHITASLYTSYYFELRTLCEKAERPFSLKPLSEQQESALKLSLQARSRAMADDWRLSRKWVSADGDAFHTPWPQAIGE</sequence>
<dbReference type="PANTHER" id="PTHR14248">
    <property type="entry name" value="CYCLIN Y, ISOFORM A"/>
    <property type="match status" value="1"/>
</dbReference>
<protein>
    <recommendedName>
        <fullName evidence="5">Cyclin N-terminal domain-containing protein</fullName>
    </recommendedName>
</protein>
<dbReference type="InterPro" id="IPR013761">
    <property type="entry name" value="SAM/pointed_sf"/>
</dbReference>
<organism evidence="3 4">
    <name type="scientific">Prymnesium parvum</name>
    <name type="common">Toxic golden alga</name>
    <dbReference type="NCBI Taxonomy" id="97485"/>
    <lineage>
        <taxon>Eukaryota</taxon>
        <taxon>Haptista</taxon>
        <taxon>Haptophyta</taxon>
        <taxon>Prymnesiophyceae</taxon>
        <taxon>Prymnesiales</taxon>
        <taxon>Prymnesiaceae</taxon>
        <taxon>Prymnesium</taxon>
    </lineage>
</organism>
<dbReference type="Gene3D" id="1.10.150.50">
    <property type="entry name" value="Transcription Factor, Ets-1"/>
    <property type="match status" value="1"/>
</dbReference>
<reference evidence="3 4" key="1">
    <citation type="journal article" date="2024" name="Science">
        <title>Giant polyketide synthase enzymes in the biosynthesis of giant marine polyether toxins.</title>
        <authorList>
            <person name="Fallon T.R."/>
            <person name="Shende V.V."/>
            <person name="Wierzbicki I.H."/>
            <person name="Pendleton A.L."/>
            <person name="Watervoot N.F."/>
            <person name="Auber R.P."/>
            <person name="Gonzalez D.J."/>
            <person name="Wisecaver J.H."/>
            <person name="Moore B.S."/>
        </authorList>
    </citation>
    <scope>NUCLEOTIDE SEQUENCE [LARGE SCALE GENOMIC DNA]</scope>
    <source>
        <strain evidence="3 4">12B1</strain>
    </source>
</reference>
<keyword evidence="4" id="KW-1185">Reference proteome</keyword>
<evidence type="ECO:0008006" key="5">
    <source>
        <dbReference type="Google" id="ProtNLM"/>
    </source>
</evidence>
<evidence type="ECO:0000313" key="3">
    <source>
        <dbReference type="EMBL" id="KAL1511173.1"/>
    </source>
</evidence>
<dbReference type="Pfam" id="PF00134">
    <property type="entry name" value="Cyclin_N"/>
    <property type="match status" value="1"/>
</dbReference>
<evidence type="ECO:0000313" key="4">
    <source>
        <dbReference type="Proteomes" id="UP001515480"/>
    </source>
</evidence>
<evidence type="ECO:0000259" key="2">
    <source>
        <dbReference type="Pfam" id="PF00536"/>
    </source>
</evidence>
<dbReference type="SUPFAM" id="SSF47954">
    <property type="entry name" value="Cyclin-like"/>
    <property type="match status" value="1"/>
</dbReference>
<dbReference type="InterPro" id="IPR006671">
    <property type="entry name" value="Cyclin_N"/>
</dbReference>
<feature type="domain" description="SAM" evidence="2">
    <location>
        <begin position="14"/>
        <end position="70"/>
    </location>
</feature>
<dbReference type="CDD" id="cd20540">
    <property type="entry name" value="CYCLIN_CCNY_like"/>
    <property type="match status" value="1"/>
</dbReference>
<dbReference type="InterPro" id="IPR036915">
    <property type="entry name" value="Cyclin-like_sf"/>
</dbReference>
<feature type="domain" description="Cyclin N-terminal" evidence="1">
    <location>
        <begin position="172"/>
        <end position="264"/>
    </location>
</feature>
<proteinExistence type="predicted"/>
<gene>
    <name evidence="3" type="ORF">AB1Y20_005989</name>
</gene>
<evidence type="ECO:0000259" key="1">
    <source>
        <dbReference type="Pfam" id="PF00134"/>
    </source>
</evidence>
<dbReference type="AlphaFoldDB" id="A0AB34J0Y4"/>